<feature type="region of interest" description="Disordered" evidence="1">
    <location>
        <begin position="172"/>
        <end position="200"/>
    </location>
</feature>
<protein>
    <submittedName>
        <fullName evidence="2">Uncharacterized protein</fullName>
    </submittedName>
</protein>
<organism evidence="2 3">
    <name type="scientific">Echinostoma caproni</name>
    <dbReference type="NCBI Taxonomy" id="27848"/>
    <lineage>
        <taxon>Eukaryota</taxon>
        <taxon>Metazoa</taxon>
        <taxon>Spiralia</taxon>
        <taxon>Lophotrochozoa</taxon>
        <taxon>Platyhelminthes</taxon>
        <taxon>Trematoda</taxon>
        <taxon>Digenea</taxon>
        <taxon>Plagiorchiida</taxon>
        <taxon>Echinostomata</taxon>
        <taxon>Echinostomatoidea</taxon>
        <taxon>Echinostomatidae</taxon>
        <taxon>Echinostoma</taxon>
    </lineage>
</organism>
<evidence type="ECO:0000256" key="1">
    <source>
        <dbReference type="SAM" id="MobiDB-lite"/>
    </source>
</evidence>
<feature type="compositionally biased region" description="Acidic residues" evidence="1">
    <location>
        <begin position="172"/>
        <end position="183"/>
    </location>
</feature>
<evidence type="ECO:0000313" key="3">
    <source>
        <dbReference type="Proteomes" id="UP000272942"/>
    </source>
</evidence>
<evidence type="ECO:0000313" key="2">
    <source>
        <dbReference type="EMBL" id="VDP90622.1"/>
    </source>
</evidence>
<dbReference type="GO" id="GO:0000139">
    <property type="term" value="C:Golgi membrane"/>
    <property type="evidence" value="ECO:0007669"/>
    <property type="project" value="TreeGrafter"/>
</dbReference>
<dbReference type="Proteomes" id="UP000272942">
    <property type="component" value="Unassembled WGS sequence"/>
</dbReference>
<dbReference type="InterPro" id="IPR039728">
    <property type="entry name" value="GLG1"/>
</dbReference>
<sequence>MTDVEENILLDPVITHVCHSVLTTKCAVDRADHGRAFDCLFDHQDDPIMSVSCRVHIRELYYFVTRDITLDENLYQACAVDAGKLCTLPKNPWTSRSKPDPFVLTCLYNHRSEHEMPTKNLTDRLSPACETEVLRVVHGRAKRVAFEPRVFEVCLADLAAFCDAEEEDNVEYLGEDEDENVDDANDKNPKKEKPRTRGASGMDCLQRNFNALQPECRAAVVTVSAEVEDDPNLDKLVSQACLVAEQRFCTGFSNPSKILDCLIRHKNHPEMSEPCRAAIEHIQRVDPPPNPTAIKEIRPVEMHGSLGRIYTSRMVNELLVNDWQLCSSQVMVQSIEVHSKNRKSIDVGDLLYQTPMIMELARYSE</sequence>
<name>A0A3P8GNJ3_9TREM</name>
<dbReference type="EMBL" id="UZAN01054872">
    <property type="protein sequence ID" value="VDP90622.1"/>
    <property type="molecule type" value="Genomic_DNA"/>
</dbReference>
<dbReference type="InterPro" id="IPR001893">
    <property type="entry name" value="Cys-rich_GLG1_repeat"/>
</dbReference>
<keyword evidence="3" id="KW-1185">Reference proteome</keyword>
<dbReference type="PANTHER" id="PTHR11884:SF1">
    <property type="entry name" value="GOLGI APPARATUS PROTEIN 1"/>
    <property type="match status" value="1"/>
</dbReference>
<dbReference type="GO" id="GO:0017134">
    <property type="term" value="F:fibroblast growth factor binding"/>
    <property type="evidence" value="ECO:0007669"/>
    <property type="project" value="TreeGrafter"/>
</dbReference>
<dbReference type="PANTHER" id="PTHR11884">
    <property type="entry name" value="SELECTIN LIGAND RELATED"/>
    <property type="match status" value="1"/>
</dbReference>
<reference evidence="2 3" key="1">
    <citation type="submission" date="2018-11" db="EMBL/GenBank/DDBJ databases">
        <authorList>
            <consortium name="Pathogen Informatics"/>
        </authorList>
    </citation>
    <scope>NUCLEOTIDE SEQUENCE [LARGE SCALE GENOMIC DNA]</scope>
    <source>
        <strain evidence="2 3">Egypt</strain>
    </source>
</reference>
<dbReference type="Pfam" id="PF00839">
    <property type="entry name" value="Cys_rich_FGFR"/>
    <property type="match status" value="2"/>
</dbReference>
<proteinExistence type="predicted"/>
<gene>
    <name evidence="2" type="ORF">ECPE_LOCUS13350</name>
</gene>
<dbReference type="AlphaFoldDB" id="A0A3P8GNJ3"/>
<accession>A0A3P8GNJ3</accession>
<dbReference type="OrthoDB" id="2015434at2759"/>